<keyword evidence="1" id="KW-0238">DNA-binding</keyword>
<dbReference type="CDD" id="cd00093">
    <property type="entry name" value="HTH_XRE"/>
    <property type="match status" value="1"/>
</dbReference>
<comment type="caution">
    <text evidence="3">The sequence shown here is derived from an EMBL/GenBank/DDBJ whole genome shotgun (WGS) entry which is preliminary data.</text>
</comment>
<dbReference type="SUPFAM" id="SSF47413">
    <property type="entry name" value="lambda repressor-like DNA-binding domains"/>
    <property type="match status" value="1"/>
</dbReference>
<evidence type="ECO:0000256" key="1">
    <source>
        <dbReference type="ARBA" id="ARBA00023125"/>
    </source>
</evidence>
<dbReference type="InterPro" id="IPR001387">
    <property type="entry name" value="Cro/C1-type_HTH"/>
</dbReference>
<dbReference type="InterPro" id="IPR013096">
    <property type="entry name" value="Cupin_2"/>
</dbReference>
<sequence>MTVIPQPHQTATAVKKAREPLLHNAIGREVRAFRTRHGMKVSDLAAATNLSVGMLSKIENGGISPSLTTLQAISRGLAVPITWLVSRFEAERTAVFVRAGGHNASASQRHKHLGHGDINAGGLQIEPCLITLTRCTDVFPAVSSQGMVFLYMLQGEFAYRHGDSLYRITPGDSLFFDAATQHGVDELTELPIRCLSIMTCGQGR</sequence>
<evidence type="ECO:0000313" key="4">
    <source>
        <dbReference type="Proteomes" id="UP000598227"/>
    </source>
</evidence>
<evidence type="ECO:0000313" key="3">
    <source>
        <dbReference type="EMBL" id="MBE1207394.1"/>
    </source>
</evidence>
<dbReference type="Proteomes" id="UP000598227">
    <property type="component" value="Unassembled WGS sequence"/>
</dbReference>
<dbReference type="PROSITE" id="PS50943">
    <property type="entry name" value="HTH_CROC1"/>
    <property type="match status" value="1"/>
</dbReference>
<dbReference type="InterPro" id="IPR011051">
    <property type="entry name" value="RmlC_Cupin_sf"/>
</dbReference>
<dbReference type="PANTHER" id="PTHR46797">
    <property type="entry name" value="HTH-TYPE TRANSCRIPTIONAL REGULATOR"/>
    <property type="match status" value="1"/>
</dbReference>
<keyword evidence="4" id="KW-1185">Reference proteome</keyword>
<dbReference type="EMBL" id="JACZEP010000010">
    <property type="protein sequence ID" value="MBE1207394.1"/>
    <property type="molecule type" value="Genomic_DNA"/>
</dbReference>
<dbReference type="Gene3D" id="2.60.120.10">
    <property type="entry name" value="Jelly Rolls"/>
    <property type="match status" value="1"/>
</dbReference>
<accession>A0ABR9GV39</accession>
<reference evidence="3 4" key="1">
    <citation type="submission" date="2020-09" db="EMBL/GenBank/DDBJ databases">
        <title>Draft Genome Sequence of Aminobacter carboxidus type strain DSM 1086, a soil Gram-negative carboxydobacterium.</title>
        <authorList>
            <person name="Turrini P."/>
            <person name="Tescari M."/>
            <person name="Artuso I."/>
            <person name="Lugli G.A."/>
            <person name="Frangipani E."/>
            <person name="Ventura M."/>
            <person name="Visca P."/>
        </authorList>
    </citation>
    <scope>NUCLEOTIDE SEQUENCE [LARGE SCALE GENOMIC DNA]</scope>
    <source>
        <strain evidence="3 4">DSM 1086</strain>
    </source>
</reference>
<dbReference type="PANTHER" id="PTHR46797:SF1">
    <property type="entry name" value="METHYLPHOSPHONATE SYNTHASE"/>
    <property type="match status" value="1"/>
</dbReference>
<protein>
    <submittedName>
        <fullName evidence="3">Helix-turn-helix transcriptional regulator</fullName>
    </submittedName>
</protein>
<dbReference type="Pfam" id="PF01381">
    <property type="entry name" value="HTH_3"/>
    <property type="match status" value="1"/>
</dbReference>
<dbReference type="InterPro" id="IPR014710">
    <property type="entry name" value="RmlC-like_jellyroll"/>
</dbReference>
<dbReference type="SMART" id="SM00530">
    <property type="entry name" value="HTH_XRE"/>
    <property type="match status" value="1"/>
</dbReference>
<dbReference type="InterPro" id="IPR050807">
    <property type="entry name" value="TransReg_Diox_bact_type"/>
</dbReference>
<proteinExistence type="predicted"/>
<organism evidence="3 4">
    <name type="scientific">Aminobacter carboxidus</name>
    <dbReference type="NCBI Taxonomy" id="376165"/>
    <lineage>
        <taxon>Bacteria</taxon>
        <taxon>Pseudomonadati</taxon>
        <taxon>Pseudomonadota</taxon>
        <taxon>Alphaproteobacteria</taxon>
        <taxon>Hyphomicrobiales</taxon>
        <taxon>Phyllobacteriaceae</taxon>
        <taxon>Aminobacter</taxon>
    </lineage>
</organism>
<dbReference type="SUPFAM" id="SSF51182">
    <property type="entry name" value="RmlC-like cupins"/>
    <property type="match status" value="1"/>
</dbReference>
<dbReference type="Gene3D" id="1.10.260.40">
    <property type="entry name" value="lambda repressor-like DNA-binding domains"/>
    <property type="match status" value="1"/>
</dbReference>
<dbReference type="Pfam" id="PF07883">
    <property type="entry name" value="Cupin_2"/>
    <property type="match status" value="1"/>
</dbReference>
<name>A0ABR9GV39_9HYPH</name>
<dbReference type="CDD" id="cd02209">
    <property type="entry name" value="cupin_XRE_C"/>
    <property type="match status" value="1"/>
</dbReference>
<dbReference type="RefSeq" id="WP_192568236.1">
    <property type="nucleotide sequence ID" value="NZ_JACZEP010000010.1"/>
</dbReference>
<feature type="domain" description="HTH cro/C1-type" evidence="2">
    <location>
        <begin position="30"/>
        <end position="84"/>
    </location>
</feature>
<gene>
    <name evidence="3" type="ORF">IHE39_24145</name>
</gene>
<evidence type="ECO:0000259" key="2">
    <source>
        <dbReference type="PROSITE" id="PS50943"/>
    </source>
</evidence>
<dbReference type="InterPro" id="IPR010982">
    <property type="entry name" value="Lambda_DNA-bd_dom_sf"/>
</dbReference>